<name>A0A443RXY5_9ACAR</name>
<dbReference type="SUPFAM" id="SSF57850">
    <property type="entry name" value="RING/U-box"/>
    <property type="match status" value="1"/>
</dbReference>
<reference evidence="1 2" key="1">
    <citation type="journal article" date="2018" name="Gigascience">
        <title>Genomes of trombidid mites reveal novel predicted allergens and laterally-transferred genes associated with secondary metabolism.</title>
        <authorList>
            <person name="Dong X."/>
            <person name="Chaisiri K."/>
            <person name="Xia D."/>
            <person name="Armstrong S.D."/>
            <person name="Fang Y."/>
            <person name="Donnelly M.J."/>
            <person name="Kadowaki T."/>
            <person name="McGarry J.W."/>
            <person name="Darby A.C."/>
            <person name="Makepeace B.L."/>
        </authorList>
    </citation>
    <scope>NUCLEOTIDE SEQUENCE [LARGE SCALE GENOMIC DNA]</scope>
    <source>
        <strain evidence="1">UoL-UT</strain>
    </source>
</reference>
<evidence type="ECO:0000313" key="1">
    <source>
        <dbReference type="EMBL" id="RWS20227.1"/>
    </source>
</evidence>
<organism evidence="1 2">
    <name type="scientific">Leptotrombidium deliense</name>
    <dbReference type="NCBI Taxonomy" id="299467"/>
    <lineage>
        <taxon>Eukaryota</taxon>
        <taxon>Metazoa</taxon>
        <taxon>Ecdysozoa</taxon>
        <taxon>Arthropoda</taxon>
        <taxon>Chelicerata</taxon>
        <taxon>Arachnida</taxon>
        <taxon>Acari</taxon>
        <taxon>Acariformes</taxon>
        <taxon>Trombidiformes</taxon>
        <taxon>Prostigmata</taxon>
        <taxon>Anystina</taxon>
        <taxon>Parasitengona</taxon>
        <taxon>Trombiculoidea</taxon>
        <taxon>Trombiculidae</taxon>
        <taxon>Leptotrombidium</taxon>
    </lineage>
</organism>
<comment type="caution">
    <text evidence="1">The sequence shown here is derived from an EMBL/GenBank/DDBJ whole genome shotgun (WGS) entry which is preliminary data.</text>
</comment>
<accession>A0A443RXY5</accession>
<dbReference type="VEuPathDB" id="VectorBase:LDEU011813"/>
<dbReference type="EMBL" id="NCKV01019173">
    <property type="protein sequence ID" value="RWS20227.1"/>
    <property type="molecule type" value="Genomic_DNA"/>
</dbReference>
<proteinExistence type="predicted"/>
<gene>
    <name evidence="1" type="ORF">B4U80_14305</name>
</gene>
<dbReference type="Proteomes" id="UP000288716">
    <property type="component" value="Unassembled WGS sequence"/>
</dbReference>
<protein>
    <submittedName>
        <fullName evidence="1">Uncharacterized protein</fullName>
    </submittedName>
</protein>
<sequence>MCFEGTNGSPQQCAICANAFISEEYSMCLTLWFVNNANCPLCGSLELKDFSDVFEKINKGIINYIDHLR</sequence>
<evidence type="ECO:0000313" key="2">
    <source>
        <dbReference type="Proteomes" id="UP000288716"/>
    </source>
</evidence>
<keyword evidence="2" id="KW-1185">Reference proteome</keyword>
<dbReference type="AlphaFoldDB" id="A0A443RXY5"/>